<dbReference type="Pfam" id="PF06910">
    <property type="entry name" value="MEA1"/>
    <property type="match status" value="1"/>
</dbReference>
<gene>
    <name evidence="2" type="ORF">N0F65_006855</name>
</gene>
<name>A0AAV2YIJ9_9STRA</name>
<organism evidence="2 3">
    <name type="scientific">Lagenidium giganteum</name>
    <dbReference type="NCBI Taxonomy" id="4803"/>
    <lineage>
        <taxon>Eukaryota</taxon>
        <taxon>Sar</taxon>
        <taxon>Stramenopiles</taxon>
        <taxon>Oomycota</taxon>
        <taxon>Peronosporomycetes</taxon>
        <taxon>Pythiales</taxon>
        <taxon>Pythiaceae</taxon>
    </lineage>
</organism>
<accession>A0AAV2YIJ9</accession>
<sequence length="159" mass="17753">MSEEAMAKFVVEFDPLAMIEAEYAAVLAQSKQPVRKRSSAEEPQQDGDDDENNEEESDSEDDQIEANYSLLPSSPFGSDDEGDNNEEEERLEAVKAPQPSAPSIVVPPIEESKRNAIMDAMRGVQLKPPSWARAKHIPDSELVAMVQEQLHIRTSDHYQ</sequence>
<feature type="region of interest" description="Disordered" evidence="1">
    <location>
        <begin position="28"/>
        <end position="105"/>
    </location>
</feature>
<feature type="compositionally biased region" description="Acidic residues" evidence="1">
    <location>
        <begin position="43"/>
        <end position="64"/>
    </location>
</feature>
<evidence type="ECO:0000256" key="1">
    <source>
        <dbReference type="SAM" id="MobiDB-lite"/>
    </source>
</evidence>
<evidence type="ECO:0000313" key="3">
    <source>
        <dbReference type="Proteomes" id="UP001146120"/>
    </source>
</evidence>
<proteinExistence type="predicted"/>
<keyword evidence="3" id="KW-1185">Reference proteome</keyword>
<dbReference type="EMBL" id="DAKRPA010000344">
    <property type="protein sequence ID" value="DAZ93103.1"/>
    <property type="molecule type" value="Genomic_DNA"/>
</dbReference>
<evidence type="ECO:0000313" key="2">
    <source>
        <dbReference type="EMBL" id="DAZ93103.1"/>
    </source>
</evidence>
<feature type="compositionally biased region" description="Acidic residues" evidence="1">
    <location>
        <begin position="78"/>
        <end position="90"/>
    </location>
</feature>
<reference evidence="2" key="2">
    <citation type="journal article" date="2023" name="Microbiol Resour">
        <title>Decontamination and Annotation of the Draft Genome Sequence of the Oomycete Lagenidium giganteum ARSEF 373.</title>
        <authorList>
            <person name="Morgan W.R."/>
            <person name="Tartar A."/>
        </authorList>
    </citation>
    <scope>NUCLEOTIDE SEQUENCE</scope>
    <source>
        <strain evidence="2">ARSEF 373</strain>
    </source>
</reference>
<dbReference type="AlphaFoldDB" id="A0AAV2YIJ9"/>
<reference evidence="2" key="1">
    <citation type="submission" date="2022-11" db="EMBL/GenBank/DDBJ databases">
        <authorList>
            <person name="Morgan W.R."/>
            <person name="Tartar A."/>
        </authorList>
    </citation>
    <scope>NUCLEOTIDE SEQUENCE</scope>
    <source>
        <strain evidence="2">ARSEF 373</strain>
    </source>
</reference>
<comment type="caution">
    <text evidence="2">The sequence shown here is derived from an EMBL/GenBank/DDBJ whole genome shotgun (WGS) entry which is preliminary data.</text>
</comment>
<protein>
    <submittedName>
        <fullName evidence="2">Uncharacterized protein</fullName>
    </submittedName>
</protein>
<dbReference type="Proteomes" id="UP001146120">
    <property type="component" value="Unassembled WGS sequence"/>
</dbReference>